<name>A0ABY4X3R5_9SPHN</name>
<protein>
    <submittedName>
        <fullName evidence="2">DUF6499 domain-containing protein</fullName>
    </submittedName>
</protein>
<gene>
    <name evidence="2" type="ORF">LHA26_09195</name>
</gene>
<reference evidence="2" key="1">
    <citation type="journal article" date="2022" name="Toxins">
        <title>Genomic Analysis of Sphingopyxis sp. USTB-05 for Biodegrading Cyanobacterial Hepatotoxins.</title>
        <authorList>
            <person name="Liu C."/>
            <person name="Xu Q."/>
            <person name="Zhao Z."/>
            <person name="Zhang H."/>
            <person name="Liu X."/>
            <person name="Yin C."/>
            <person name="Liu Y."/>
            <person name="Yan H."/>
        </authorList>
    </citation>
    <scope>NUCLEOTIDE SEQUENCE</scope>
    <source>
        <strain evidence="2">NBD5</strain>
    </source>
</reference>
<sequence length="82" mass="9469">MTPDPSGWRISADYARAEQLSASDLGWEWLRRNERYDDDYQAFTRAETEAGEMTARIGERWGLRFPCRPTRDPAGYARLLAA</sequence>
<evidence type="ECO:0000259" key="1">
    <source>
        <dbReference type="Pfam" id="PF20109"/>
    </source>
</evidence>
<dbReference type="Proteomes" id="UP001056937">
    <property type="component" value="Chromosome 1"/>
</dbReference>
<dbReference type="RefSeq" id="WP_252165328.1">
    <property type="nucleotide sequence ID" value="NZ_CP084930.1"/>
</dbReference>
<evidence type="ECO:0000313" key="2">
    <source>
        <dbReference type="EMBL" id="USI71515.1"/>
    </source>
</evidence>
<dbReference type="Pfam" id="PF20109">
    <property type="entry name" value="Trans_reg_dom"/>
    <property type="match status" value="1"/>
</dbReference>
<keyword evidence="3" id="KW-1185">Reference proteome</keyword>
<organism evidence="2 3">
    <name type="scientific">Sphingomonas morindae</name>
    <dbReference type="NCBI Taxonomy" id="1541170"/>
    <lineage>
        <taxon>Bacteria</taxon>
        <taxon>Pseudomonadati</taxon>
        <taxon>Pseudomonadota</taxon>
        <taxon>Alphaproteobacteria</taxon>
        <taxon>Sphingomonadales</taxon>
        <taxon>Sphingomonadaceae</taxon>
        <taxon>Sphingomonas</taxon>
    </lineage>
</organism>
<proteinExistence type="predicted"/>
<dbReference type="EMBL" id="CP084930">
    <property type="protein sequence ID" value="USI71515.1"/>
    <property type="molecule type" value="Genomic_DNA"/>
</dbReference>
<feature type="domain" description="Transcriptional regulator-like" evidence="1">
    <location>
        <begin position="8"/>
        <end position="66"/>
    </location>
</feature>
<accession>A0ABY4X3R5</accession>
<evidence type="ECO:0000313" key="3">
    <source>
        <dbReference type="Proteomes" id="UP001056937"/>
    </source>
</evidence>
<dbReference type="InterPro" id="IPR045465">
    <property type="entry name" value="Trans_reg_dom"/>
</dbReference>